<keyword evidence="1" id="KW-1133">Transmembrane helix</keyword>
<name>A0A7S3QAV2_9STRA</name>
<dbReference type="InterPro" id="IPR000863">
    <property type="entry name" value="Sulfotransferase_dom"/>
</dbReference>
<accession>A0A7S3QAV2</accession>
<dbReference type="InterPro" id="IPR027417">
    <property type="entry name" value="P-loop_NTPase"/>
</dbReference>
<keyword evidence="1" id="KW-0472">Membrane</keyword>
<dbReference type="Gene3D" id="3.40.50.300">
    <property type="entry name" value="P-loop containing nucleotide triphosphate hydrolases"/>
    <property type="match status" value="1"/>
</dbReference>
<keyword evidence="1" id="KW-0812">Transmembrane</keyword>
<organism evidence="3">
    <name type="scientific">Chaetoceros debilis</name>
    <dbReference type="NCBI Taxonomy" id="122233"/>
    <lineage>
        <taxon>Eukaryota</taxon>
        <taxon>Sar</taxon>
        <taxon>Stramenopiles</taxon>
        <taxon>Ochrophyta</taxon>
        <taxon>Bacillariophyta</taxon>
        <taxon>Coscinodiscophyceae</taxon>
        <taxon>Chaetocerotophycidae</taxon>
        <taxon>Chaetocerotales</taxon>
        <taxon>Chaetocerotaceae</taxon>
        <taxon>Chaetoceros</taxon>
    </lineage>
</organism>
<feature type="transmembrane region" description="Helical" evidence="1">
    <location>
        <begin position="21"/>
        <end position="44"/>
    </location>
</feature>
<proteinExistence type="predicted"/>
<dbReference type="Pfam" id="PF00685">
    <property type="entry name" value="Sulfotransfer_1"/>
    <property type="match status" value="1"/>
</dbReference>
<evidence type="ECO:0000259" key="2">
    <source>
        <dbReference type="Pfam" id="PF00685"/>
    </source>
</evidence>
<dbReference type="AlphaFoldDB" id="A0A7S3QAV2"/>
<gene>
    <name evidence="3" type="ORF">CDEB00056_LOCUS16449</name>
</gene>
<reference evidence="3" key="1">
    <citation type="submission" date="2021-01" db="EMBL/GenBank/DDBJ databases">
        <authorList>
            <person name="Corre E."/>
            <person name="Pelletier E."/>
            <person name="Niang G."/>
            <person name="Scheremetjew M."/>
            <person name="Finn R."/>
            <person name="Kale V."/>
            <person name="Holt S."/>
            <person name="Cochrane G."/>
            <person name="Meng A."/>
            <person name="Brown T."/>
            <person name="Cohen L."/>
        </authorList>
    </citation>
    <scope>NUCLEOTIDE SEQUENCE</scope>
    <source>
        <strain evidence="3">MM31A-1</strain>
    </source>
</reference>
<protein>
    <recommendedName>
        <fullName evidence="2">Sulfotransferase domain-containing protein</fullName>
    </recommendedName>
</protein>
<dbReference type="SUPFAM" id="SSF52540">
    <property type="entry name" value="P-loop containing nucleoside triphosphate hydrolases"/>
    <property type="match status" value="1"/>
</dbReference>
<evidence type="ECO:0000313" key="3">
    <source>
        <dbReference type="EMBL" id="CAE0471596.1"/>
    </source>
</evidence>
<feature type="domain" description="Sulfotransferase" evidence="2">
    <location>
        <begin position="120"/>
        <end position="383"/>
    </location>
</feature>
<dbReference type="GO" id="GO:0008146">
    <property type="term" value="F:sulfotransferase activity"/>
    <property type="evidence" value="ECO:0007669"/>
    <property type="project" value="InterPro"/>
</dbReference>
<evidence type="ECO:0000256" key="1">
    <source>
        <dbReference type="SAM" id="Phobius"/>
    </source>
</evidence>
<sequence length="432" mass="49542">MVLSVLKGKTLTGARSRTSSRTLFVFLFGFLAGAAISNSLYFYVFEQRSLRSAIYAEDDIDDDIDELGLPHFLSETKVVDGSTITIEDGNVASAGSSSDHTHFSSDLNTNTSSDDISICWLMSYPNSGTSFTMRLARIDSNCTAATNYPLETAHDNNGSLITHASLDSVLSLYPTHNQKGQSPRPPFILHPHMNRPSKYILTKTHCAGPCIGCKPKRYRTNAAFFAKECQNSHSNHDHYEPQSMNAVKKVVHLVRDPMDNAVSNYHLELKKYKRKGEDEKLKIFTNDREGFRKFCKIQDAKYVKEEQKVFGEAKWNILKNVPCHALFFSYAQWHSHAYEITTENTGMSMFDAPVPRLNMFYEDYRNATYHDSKAKLFTFLELEDIQERAIFHEGKTYRDEYFTKEEITKIMKLIKFFAIGEVWDLLLQRYDY</sequence>
<dbReference type="EMBL" id="HBIO01021356">
    <property type="protein sequence ID" value="CAE0471596.1"/>
    <property type="molecule type" value="Transcribed_RNA"/>
</dbReference>